<proteinExistence type="predicted"/>
<organism evidence="1">
    <name type="scientific">Tanacetum cinerariifolium</name>
    <name type="common">Dalmatian daisy</name>
    <name type="synonym">Chrysanthemum cinerariifolium</name>
    <dbReference type="NCBI Taxonomy" id="118510"/>
    <lineage>
        <taxon>Eukaryota</taxon>
        <taxon>Viridiplantae</taxon>
        <taxon>Streptophyta</taxon>
        <taxon>Embryophyta</taxon>
        <taxon>Tracheophyta</taxon>
        <taxon>Spermatophyta</taxon>
        <taxon>Magnoliopsida</taxon>
        <taxon>eudicotyledons</taxon>
        <taxon>Gunneridae</taxon>
        <taxon>Pentapetalae</taxon>
        <taxon>asterids</taxon>
        <taxon>campanulids</taxon>
        <taxon>Asterales</taxon>
        <taxon>Asteraceae</taxon>
        <taxon>Asteroideae</taxon>
        <taxon>Anthemideae</taxon>
        <taxon>Anthemidinae</taxon>
        <taxon>Tanacetum</taxon>
    </lineage>
</organism>
<accession>A0A699ITN4</accession>
<sequence>TRDFRPDMSFYITASPECMSGLARASSAGIIQLCFSFDVPGSCMNGWKSCFFLIDRRDIPDYMPWMHPNSAIDDPKPLVGSYNQEDVRRRSAHVVKLRDIPGGVGFVWLEPGVEESDPIFGSEELHRDIRPTLQRLPFYFTLHATADVSIPDPTLEDLAVSAPSVKVMAKAEYSKKRMALLSWAAPRHVAKRTRLPWLSAIPTEGNQSDGSAPLVAEGLSIRGKAIMTDASDPFPEVPVVLDLLLLSVAGSCKFSYEEWDAPHQPTLTVLKEVFKDPTVCKTIVDQFLTPKEMVRIEALTNDQLTAKMSVLHCLMTSYRGELLA</sequence>
<dbReference type="AlphaFoldDB" id="A0A699ITN4"/>
<protein>
    <submittedName>
        <fullName evidence="1">Uncharacterized protein</fullName>
    </submittedName>
</protein>
<dbReference type="EMBL" id="BKCJ010329014">
    <property type="protein sequence ID" value="GEZ82768.1"/>
    <property type="molecule type" value="Genomic_DNA"/>
</dbReference>
<name>A0A699ITN4_TANCI</name>
<comment type="caution">
    <text evidence="1">The sequence shown here is derived from an EMBL/GenBank/DDBJ whole genome shotgun (WGS) entry which is preliminary data.</text>
</comment>
<evidence type="ECO:0000313" key="1">
    <source>
        <dbReference type="EMBL" id="GEZ82768.1"/>
    </source>
</evidence>
<gene>
    <name evidence="1" type="ORF">Tci_554741</name>
</gene>
<reference evidence="1" key="1">
    <citation type="journal article" date="2019" name="Sci. Rep.">
        <title>Draft genome of Tanacetum cinerariifolium, the natural source of mosquito coil.</title>
        <authorList>
            <person name="Yamashiro T."/>
            <person name="Shiraishi A."/>
            <person name="Satake H."/>
            <person name="Nakayama K."/>
        </authorList>
    </citation>
    <scope>NUCLEOTIDE SEQUENCE</scope>
</reference>
<feature type="non-terminal residue" evidence="1">
    <location>
        <position position="1"/>
    </location>
</feature>